<feature type="domain" description="M23ase beta-sheet core" evidence="1">
    <location>
        <begin position="133"/>
        <end position="227"/>
    </location>
</feature>
<dbReference type="SUPFAM" id="SSF51261">
    <property type="entry name" value="Duplicated hybrid motif"/>
    <property type="match status" value="1"/>
</dbReference>
<dbReference type="OrthoDB" id="9809488at2"/>
<proteinExistence type="predicted"/>
<dbReference type="InterPro" id="IPR011055">
    <property type="entry name" value="Dup_hybrid_motif"/>
</dbReference>
<name>A0A1G9N172_9FIRM</name>
<dbReference type="GO" id="GO:0004222">
    <property type="term" value="F:metalloendopeptidase activity"/>
    <property type="evidence" value="ECO:0007669"/>
    <property type="project" value="TreeGrafter"/>
</dbReference>
<evidence type="ECO:0000313" key="2">
    <source>
        <dbReference type="EMBL" id="SDL80011.1"/>
    </source>
</evidence>
<dbReference type="PANTHER" id="PTHR21666">
    <property type="entry name" value="PEPTIDASE-RELATED"/>
    <property type="match status" value="1"/>
</dbReference>
<sequence>MAKQWNNWKSQWDTRDNWQYRDEEPDYGWLKRTIAAAVIFAMVYSAHLSDTSIGRMVGSGVTHFLNVHTDFNYMIDQAVAYAPANVDTSLLQRAKAVMSKPADPLMYMTKPVPGQIMAGYGWRTHPVLKKEMMQEGLEFEAPLGTGVRAAAAGTVKAVEDSAQRGKTITIDHGKELETIYGHLSEVLVQPGDAISQGQIVAKSGKSGIASGPVLYFELREKGLAIDPATRLKGEFPPEGGK</sequence>
<dbReference type="CDD" id="cd12797">
    <property type="entry name" value="M23_peptidase"/>
    <property type="match status" value="1"/>
</dbReference>
<dbReference type="STRING" id="146817.SAMN04488502_101858"/>
<dbReference type="Pfam" id="PF01551">
    <property type="entry name" value="Peptidase_M23"/>
    <property type="match status" value="1"/>
</dbReference>
<dbReference type="EMBL" id="FNHB01000001">
    <property type="protein sequence ID" value="SDL80011.1"/>
    <property type="molecule type" value="Genomic_DNA"/>
</dbReference>
<accession>A0A1G9N172</accession>
<dbReference type="Gene3D" id="2.70.70.10">
    <property type="entry name" value="Glucose Permease (Domain IIA)"/>
    <property type="match status" value="1"/>
</dbReference>
<dbReference type="RefSeq" id="WP_092068698.1">
    <property type="nucleotide sequence ID" value="NZ_FNHB01000001.1"/>
</dbReference>
<gene>
    <name evidence="2" type="ORF">SAMN04488502_101858</name>
</gene>
<evidence type="ECO:0000259" key="1">
    <source>
        <dbReference type="Pfam" id="PF01551"/>
    </source>
</evidence>
<dbReference type="Proteomes" id="UP000214880">
    <property type="component" value="Unassembled WGS sequence"/>
</dbReference>
<dbReference type="InterPro" id="IPR050570">
    <property type="entry name" value="Cell_wall_metabolism_enzyme"/>
</dbReference>
<reference evidence="2 3" key="1">
    <citation type="submission" date="2016-10" db="EMBL/GenBank/DDBJ databases">
        <authorList>
            <person name="de Groot N.N."/>
        </authorList>
    </citation>
    <scope>NUCLEOTIDE SEQUENCE [LARGE SCALE GENOMIC DNA]</scope>
    <source>
        <strain evidence="2 3">DSM 1736</strain>
    </source>
</reference>
<dbReference type="PANTHER" id="PTHR21666:SF270">
    <property type="entry name" value="MUREIN HYDROLASE ACTIVATOR ENVC"/>
    <property type="match status" value="1"/>
</dbReference>
<evidence type="ECO:0000313" key="3">
    <source>
        <dbReference type="Proteomes" id="UP000214880"/>
    </source>
</evidence>
<keyword evidence="3" id="KW-1185">Reference proteome</keyword>
<dbReference type="AlphaFoldDB" id="A0A1G9N172"/>
<dbReference type="InterPro" id="IPR016047">
    <property type="entry name" value="M23ase_b-sheet_dom"/>
</dbReference>
<organism evidence="2 3">
    <name type="scientific">Dendrosporobacter quercicolus</name>
    <dbReference type="NCBI Taxonomy" id="146817"/>
    <lineage>
        <taxon>Bacteria</taxon>
        <taxon>Bacillati</taxon>
        <taxon>Bacillota</taxon>
        <taxon>Negativicutes</taxon>
        <taxon>Selenomonadales</taxon>
        <taxon>Sporomusaceae</taxon>
        <taxon>Dendrosporobacter</taxon>
    </lineage>
</organism>
<protein>
    <submittedName>
        <fullName evidence="2">Peptidase family M23</fullName>
    </submittedName>
</protein>